<sequence>MPVIRLIALPMMIFLAGCSQVGPAEAADNAPPANIPIAGFTLTSPELTEGGVLPAALKCTRDGGEGITPPLKWGYIPPGTKSLALMMYHYPRGTSEGIDAPSQYWLLWNFPPETRSLPRGNPESIGDEGADKDEKRTGYTPPCSPPGSQHEYTITLYALNASLDTLPARDDPDVDWSAMKTAMKGKIVGSSSISFLN</sequence>
<dbReference type="InterPro" id="IPR036610">
    <property type="entry name" value="PEBP-like_sf"/>
</dbReference>
<evidence type="ECO:0008006" key="5">
    <source>
        <dbReference type="Google" id="ProtNLM"/>
    </source>
</evidence>
<dbReference type="InterPro" id="IPR005247">
    <property type="entry name" value="YbhB_YbcL/LppC-like"/>
</dbReference>
<evidence type="ECO:0000313" key="4">
    <source>
        <dbReference type="Proteomes" id="UP000431922"/>
    </source>
</evidence>
<dbReference type="PANTHER" id="PTHR30289">
    <property type="entry name" value="UNCHARACTERIZED PROTEIN YBCL-RELATED"/>
    <property type="match status" value="1"/>
</dbReference>
<dbReference type="CDD" id="cd00865">
    <property type="entry name" value="PEBP_bact_arch"/>
    <property type="match status" value="1"/>
</dbReference>
<name>A0A845B3I4_9SPHN</name>
<feature type="signal peptide" evidence="2">
    <location>
        <begin position="1"/>
        <end position="26"/>
    </location>
</feature>
<dbReference type="Gene3D" id="3.90.280.10">
    <property type="entry name" value="PEBP-like"/>
    <property type="match status" value="1"/>
</dbReference>
<dbReference type="PANTHER" id="PTHR30289:SF1">
    <property type="entry name" value="PEBP (PHOSPHATIDYLETHANOLAMINE-BINDING PROTEIN) FAMILY PROTEIN"/>
    <property type="match status" value="1"/>
</dbReference>
<gene>
    <name evidence="3" type="ORF">GRI65_05910</name>
</gene>
<dbReference type="Pfam" id="PF01161">
    <property type="entry name" value="PBP"/>
    <property type="match status" value="1"/>
</dbReference>
<dbReference type="InterPro" id="IPR008914">
    <property type="entry name" value="PEBP"/>
</dbReference>
<evidence type="ECO:0000313" key="3">
    <source>
        <dbReference type="EMBL" id="MXP43987.1"/>
    </source>
</evidence>
<dbReference type="Proteomes" id="UP000431922">
    <property type="component" value="Unassembled WGS sequence"/>
</dbReference>
<feature type="chain" id="PRO_5032822275" description="YbhB/YbcL family Raf kinase inhibitor-like protein" evidence="2">
    <location>
        <begin position="27"/>
        <end position="197"/>
    </location>
</feature>
<keyword evidence="4" id="KW-1185">Reference proteome</keyword>
<reference evidence="3 4" key="1">
    <citation type="submission" date="2019-12" db="EMBL/GenBank/DDBJ databases">
        <title>Genomic-based taxomic classification of the family Erythrobacteraceae.</title>
        <authorList>
            <person name="Xu L."/>
        </authorList>
    </citation>
    <scope>NUCLEOTIDE SEQUENCE [LARGE SCALE GENOMIC DNA]</scope>
    <source>
        <strain evidence="3 4">KCTC 42453</strain>
    </source>
</reference>
<protein>
    <recommendedName>
        <fullName evidence="5">YbhB/YbcL family Raf kinase inhibitor-like protein</fullName>
    </recommendedName>
</protein>
<evidence type="ECO:0000256" key="1">
    <source>
        <dbReference type="SAM" id="MobiDB-lite"/>
    </source>
</evidence>
<dbReference type="SUPFAM" id="SSF49777">
    <property type="entry name" value="PEBP-like"/>
    <property type="match status" value="1"/>
</dbReference>
<keyword evidence="2" id="KW-0732">Signal</keyword>
<evidence type="ECO:0000256" key="2">
    <source>
        <dbReference type="SAM" id="SignalP"/>
    </source>
</evidence>
<comment type="caution">
    <text evidence="3">The sequence shown here is derived from an EMBL/GenBank/DDBJ whole genome shotgun (WGS) entry which is preliminary data.</text>
</comment>
<feature type="region of interest" description="Disordered" evidence="1">
    <location>
        <begin position="116"/>
        <end position="148"/>
    </location>
</feature>
<proteinExistence type="predicted"/>
<dbReference type="PROSITE" id="PS51257">
    <property type="entry name" value="PROKAR_LIPOPROTEIN"/>
    <property type="match status" value="1"/>
</dbReference>
<dbReference type="EMBL" id="WTYL01000002">
    <property type="protein sequence ID" value="MXP43987.1"/>
    <property type="molecule type" value="Genomic_DNA"/>
</dbReference>
<dbReference type="OrthoDB" id="9797506at2"/>
<organism evidence="3 4">
    <name type="scientific">Allopontixanthobacter sediminis</name>
    <dbReference type="NCBI Taxonomy" id="1689985"/>
    <lineage>
        <taxon>Bacteria</taxon>
        <taxon>Pseudomonadati</taxon>
        <taxon>Pseudomonadota</taxon>
        <taxon>Alphaproteobacteria</taxon>
        <taxon>Sphingomonadales</taxon>
        <taxon>Erythrobacteraceae</taxon>
        <taxon>Allopontixanthobacter</taxon>
    </lineage>
</organism>
<accession>A0A845B3I4</accession>
<dbReference type="AlphaFoldDB" id="A0A845B3I4"/>